<evidence type="ECO:0000313" key="2">
    <source>
        <dbReference type="EMBL" id="EKX35536.1"/>
    </source>
</evidence>
<dbReference type="OrthoDB" id="543749at2759"/>
<dbReference type="eggNOG" id="ENOG502T28K">
    <property type="taxonomic scope" value="Eukaryota"/>
</dbReference>
<accession>L1IGZ9</accession>
<name>L1IGZ9_GUITC</name>
<protein>
    <submittedName>
        <fullName evidence="2 3">Uncharacterized protein</fullName>
    </submittedName>
</protein>
<proteinExistence type="predicted"/>
<reference evidence="3" key="3">
    <citation type="submission" date="2016-03" db="UniProtKB">
        <authorList>
            <consortium name="EnsemblProtists"/>
        </authorList>
    </citation>
    <scope>IDENTIFICATION</scope>
</reference>
<reference evidence="2 4" key="1">
    <citation type="journal article" date="2012" name="Nature">
        <title>Algal genomes reveal evolutionary mosaicism and the fate of nucleomorphs.</title>
        <authorList>
            <consortium name="DOE Joint Genome Institute"/>
            <person name="Curtis B.A."/>
            <person name="Tanifuji G."/>
            <person name="Burki F."/>
            <person name="Gruber A."/>
            <person name="Irimia M."/>
            <person name="Maruyama S."/>
            <person name="Arias M.C."/>
            <person name="Ball S.G."/>
            <person name="Gile G.H."/>
            <person name="Hirakawa Y."/>
            <person name="Hopkins J.F."/>
            <person name="Kuo A."/>
            <person name="Rensing S.A."/>
            <person name="Schmutz J."/>
            <person name="Symeonidi A."/>
            <person name="Elias M."/>
            <person name="Eveleigh R.J."/>
            <person name="Herman E.K."/>
            <person name="Klute M.J."/>
            <person name="Nakayama T."/>
            <person name="Obornik M."/>
            <person name="Reyes-Prieto A."/>
            <person name="Armbrust E.V."/>
            <person name="Aves S.J."/>
            <person name="Beiko R.G."/>
            <person name="Coutinho P."/>
            <person name="Dacks J.B."/>
            <person name="Durnford D.G."/>
            <person name="Fast N.M."/>
            <person name="Green B.R."/>
            <person name="Grisdale C.J."/>
            <person name="Hempel F."/>
            <person name="Henrissat B."/>
            <person name="Hoppner M.P."/>
            <person name="Ishida K."/>
            <person name="Kim E."/>
            <person name="Koreny L."/>
            <person name="Kroth P.G."/>
            <person name="Liu Y."/>
            <person name="Malik S.B."/>
            <person name="Maier U.G."/>
            <person name="McRose D."/>
            <person name="Mock T."/>
            <person name="Neilson J.A."/>
            <person name="Onodera N.T."/>
            <person name="Poole A.M."/>
            <person name="Pritham E.J."/>
            <person name="Richards T.A."/>
            <person name="Rocap G."/>
            <person name="Roy S.W."/>
            <person name="Sarai C."/>
            <person name="Schaack S."/>
            <person name="Shirato S."/>
            <person name="Slamovits C.H."/>
            <person name="Spencer D.F."/>
            <person name="Suzuki S."/>
            <person name="Worden A.Z."/>
            <person name="Zauner S."/>
            <person name="Barry K."/>
            <person name="Bell C."/>
            <person name="Bharti A.K."/>
            <person name="Crow J.A."/>
            <person name="Grimwood J."/>
            <person name="Kramer R."/>
            <person name="Lindquist E."/>
            <person name="Lucas S."/>
            <person name="Salamov A."/>
            <person name="McFadden G.I."/>
            <person name="Lane C.E."/>
            <person name="Keeling P.J."/>
            <person name="Gray M.W."/>
            <person name="Grigoriev I.V."/>
            <person name="Archibald J.M."/>
        </authorList>
    </citation>
    <scope>NUCLEOTIDE SEQUENCE</scope>
    <source>
        <strain evidence="2 4">CCMP2712</strain>
    </source>
</reference>
<dbReference type="EMBL" id="JH993088">
    <property type="protein sequence ID" value="EKX35536.1"/>
    <property type="molecule type" value="Genomic_DNA"/>
</dbReference>
<dbReference type="OMA" id="HIGCHRD"/>
<dbReference type="EnsemblProtists" id="EKX35536">
    <property type="protein sequence ID" value="EKX35536"/>
    <property type="gene ID" value="GUITHDRAFT_146370"/>
</dbReference>
<keyword evidence="4" id="KW-1185">Reference proteome</keyword>
<evidence type="ECO:0000313" key="3">
    <source>
        <dbReference type="EnsemblProtists" id="EKX35536"/>
    </source>
</evidence>
<dbReference type="HOGENOM" id="CLU_732466_0_0_1"/>
<dbReference type="GeneID" id="17292330"/>
<feature type="compositionally biased region" description="Basic residues" evidence="1">
    <location>
        <begin position="37"/>
        <end position="49"/>
    </location>
</feature>
<sequence length="378" mass="41951">MVDLAEDSEVVVMIEGKDRLFCRACKIELAGIGPKVTKQHLKSKTHKQSLRGLGASESNESESKPHVEKQINAGDPENCRDEPCQICLKMGRIDTRHSLESFKDALEAGETVRPCFPPPFVRSPKSLFPGCKHPFITFESGSLEEVPDNLEDCLELFCNAGANEGNKPPNIDINGVNFKAKSLSNARRTLLQADASGDMYWAALVVDSIKHPLWWPRKDRNVCVGVGDVPNFNQVIIGSGHTDIGIHIDNAPRPSSCSQPAPGEKIAYDMVDHKDPQYSFCLSAGEESVHVDTYITMARGCKYVIMLPSGGNFFGDKQPFPKDVDFETMSKIVNAGGYYFSLEPVDPEQHVTLFTPKSWHHWLLGMSDWHLIFGASRF</sequence>
<dbReference type="PaxDb" id="55529-EKX35536"/>
<dbReference type="KEGG" id="gtt:GUITHDRAFT_146370"/>
<dbReference type="Proteomes" id="UP000011087">
    <property type="component" value="Unassembled WGS sequence"/>
</dbReference>
<dbReference type="AlphaFoldDB" id="L1IGZ9"/>
<gene>
    <name evidence="2" type="ORF">GUITHDRAFT_146370</name>
</gene>
<evidence type="ECO:0000313" key="4">
    <source>
        <dbReference type="Proteomes" id="UP000011087"/>
    </source>
</evidence>
<reference evidence="4" key="2">
    <citation type="submission" date="2012-11" db="EMBL/GenBank/DDBJ databases">
        <authorList>
            <person name="Kuo A."/>
            <person name="Curtis B.A."/>
            <person name="Tanifuji G."/>
            <person name="Burki F."/>
            <person name="Gruber A."/>
            <person name="Irimia M."/>
            <person name="Maruyama S."/>
            <person name="Arias M.C."/>
            <person name="Ball S.G."/>
            <person name="Gile G.H."/>
            <person name="Hirakawa Y."/>
            <person name="Hopkins J.F."/>
            <person name="Rensing S.A."/>
            <person name="Schmutz J."/>
            <person name="Symeonidi A."/>
            <person name="Elias M."/>
            <person name="Eveleigh R.J."/>
            <person name="Herman E.K."/>
            <person name="Klute M.J."/>
            <person name="Nakayama T."/>
            <person name="Obornik M."/>
            <person name="Reyes-Prieto A."/>
            <person name="Armbrust E.V."/>
            <person name="Aves S.J."/>
            <person name="Beiko R.G."/>
            <person name="Coutinho P."/>
            <person name="Dacks J.B."/>
            <person name="Durnford D.G."/>
            <person name="Fast N.M."/>
            <person name="Green B.R."/>
            <person name="Grisdale C."/>
            <person name="Hempe F."/>
            <person name="Henrissat B."/>
            <person name="Hoppner M.P."/>
            <person name="Ishida K.-I."/>
            <person name="Kim E."/>
            <person name="Koreny L."/>
            <person name="Kroth P.G."/>
            <person name="Liu Y."/>
            <person name="Malik S.-B."/>
            <person name="Maier U.G."/>
            <person name="McRose D."/>
            <person name="Mock T."/>
            <person name="Neilson J.A."/>
            <person name="Onodera N.T."/>
            <person name="Poole A.M."/>
            <person name="Pritham E.J."/>
            <person name="Richards T.A."/>
            <person name="Rocap G."/>
            <person name="Roy S.W."/>
            <person name="Sarai C."/>
            <person name="Schaack S."/>
            <person name="Shirato S."/>
            <person name="Slamovits C.H."/>
            <person name="Spencer D.F."/>
            <person name="Suzuki S."/>
            <person name="Worden A.Z."/>
            <person name="Zauner S."/>
            <person name="Barry K."/>
            <person name="Bell C."/>
            <person name="Bharti A.K."/>
            <person name="Crow J.A."/>
            <person name="Grimwood J."/>
            <person name="Kramer R."/>
            <person name="Lindquist E."/>
            <person name="Lucas S."/>
            <person name="Salamov A."/>
            <person name="McFadden G.I."/>
            <person name="Lane C.E."/>
            <person name="Keeling P.J."/>
            <person name="Gray M.W."/>
            <person name="Grigoriev I.V."/>
            <person name="Archibald J.M."/>
        </authorList>
    </citation>
    <scope>NUCLEOTIDE SEQUENCE</scope>
    <source>
        <strain evidence="4">CCMP2712</strain>
    </source>
</reference>
<evidence type="ECO:0000256" key="1">
    <source>
        <dbReference type="SAM" id="MobiDB-lite"/>
    </source>
</evidence>
<feature type="region of interest" description="Disordered" evidence="1">
    <location>
        <begin position="37"/>
        <end position="76"/>
    </location>
</feature>
<dbReference type="RefSeq" id="XP_005822516.1">
    <property type="nucleotide sequence ID" value="XM_005822459.1"/>
</dbReference>
<organism evidence="2">
    <name type="scientific">Guillardia theta (strain CCMP2712)</name>
    <name type="common">Cryptophyte</name>
    <dbReference type="NCBI Taxonomy" id="905079"/>
    <lineage>
        <taxon>Eukaryota</taxon>
        <taxon>Cryptophyceae</taxon>
        <taxon>Pyrenomonadales</taxon>
        <taxon>Geminigeraceae</taxon>
        <taxon>Guillardia</taxon>
    </lineage>
</organism>